<keyword evidence="2" id="KW-0479">Metal-binding</keyword>
<dbReference type="Pfam" id="PF13378">
    <property type="entry name" value="MR_MLE_C"/>
    <property type="match status" value="1"/>
</dbReference>
<proteinExistence type="inferred from homology"/>
<accession>A0A172YHZ8</accession>
<evidence type="ECO:0000256" key="1">
    <source>
        <dbReference type="ARBA" id="ARBA00008031"/>
    </source>
</evidence>
<protein>
    <recommendedName>
        <fullName evidence="3">Mandelate racemase/muconate lactonizing enzyme C-terminal domain-containing protein</fullName>
    </recommendedName>
</protein>
<dbReference type="InterPro" id="IPR029017">
    <property type="entry name" value="Enolase-like_N"/>
</dbReference>
<dbReference type="PROSITE" id="PS00909">
    <property type="entry name" value="MR_MLE_2"/>
    <property type="match status" value="1"/>
</dbReference>
<evidence type="ECO:0000313" key="5">
    <source>
        <dbReference type="Proteomes" id="UP000077875"/>
    </source>
</evidence>
<evidence type="ECO:0000256" key="2">
    <source>
        <dbReference type="ARBA" id="ARBA00022723"/>
    </source>
</evidence>
<dbReference type="Proteomes" id="UP000077875">
    <property type="component" value="Chromosome"/>
</dbReference>
<dbReference type="AlphaFoldDB" id="A0A172YHZ8"/>
<dbReference type="GO" id="GO:0009063">
    <property type="term" value="P:amino acid catabolic process"/>
    <property type="evidence" value="ECO:0007669"/>
    <property type="project" value="InterPro"/>
</dbReference>
<dbReference type="InterPro" id="IPR029065">
    <property type="entry name" value="Enolase_C-like"/>
</dbReference>
<dbReference type="PANTHER" id="PTHR48080:SF3">
    <property type="entry name" value="ENOLASE SUPERFAMILY MEMBER DDB_G0284701"/>
    <property type="match status" value="1"/>
</dbReference>
<keyword evidence="5" id="KW-1185">Reference proteome</keyword>
<dbReference type="EMBL" id="CP015243">
    <property type="protein sequence ID" value="ANF58864.1"/>
    <property type="molecule type" value="Genomic_DNA"/>
</dbReference>
<dbReference type="PANTHER" id="PTHR48080">
    <property type="entry name" value="D-GALACTONATE DEHYDRATASE-RELATED"/>
    <property type="match status" value="1"/>
</dbReference>
<sequence length="377" mass="40696">MRARLFAARLHYVPGLELHTAASGAVAALDERYLLIEDDQGGWGLGGIRVNIEYLSGVAVARLAGLLRDSFDWWQAQPSAEQALASLAGTGWPALLRTLAEQALLDLMARRAGVALAELIAERAGLEAPVLSERMCLDSNQTLFWQSEASLLARAAAYADAGFHELKLRVGIENFSTDLRRLEQLKVLLGDRVRLAVDVNGQWSLSEAQACLPALAELGVAYVEQPLPACAWEQMATLAAGTELTLLLDEALVDSRSLARLDTLPANVGGHLKLVKLGGPQALVEAALKLRDQGRALMIGQMNEGALATAACAHCALALGKRRGELYGAFGLVDEPFALLDYHQGRLRLPIGHGLGVEREALDQAWRCNPSFEEIKR</sequence>
<organism evidence="4 5">
    <name type="scientific">Halotalea alkalilenta</name>
    <dbReference type="NCBI Taxonomy" id="376489"/>
    <lineage>
        <taxon>Bacteria</taxon>
        <taxon>Pseudomonadati</taxon>
        <taxon>Pseudomonadota</taxon>
        <taxon>Gammaproteobacteria</taxon>
        <taxon>Oceanospirillales</taxon>
        <taxon>Halomonadaceae</taxon>
        <taxon>Halotalea</taxon>
    </lineage>
</organism>
<dbReference type="InterPro" id="IPR013342">
    <property type="entry name" value="Mandelate_racemase_C"/>
</dbReference>
<dbReference type="Gene3D" id="3.30.390.10">
    <property type="entry name" value="Enolase-like, N-terminal domain"/>
    <property type="match status" value="1"/>
</dbReference>
<dbReference type="STRING" id="376489.A5892_16475"/>
<dbReference type="SUPFAM" id="SSF54826">
    <property type="entry name" value="Enolase N-terminal domain-like"/>
    <property type="match status" value="1"/>
</dbReference>
<dbReference type="Gene3D" id="3.20.20.120">
    <property type="entry name" value="Enolase-like C-terminal domain"/>
    <property type="match status" value="1"/>
</dbReference>
<name>A0A172YHZ8_9GAMM</name>
<dbReference type="KEGG" id="haa:A5892_16475"/>
<evidence type="ECO:0000313" key="4">
    <source>
        <dbReference type="EMBL" id="ANF58864.1"/>
    </source>
</evidence>
<dbReference type="SMART" id="SM00922">
    <property type="entry name" value="MR_MLE"/>
    <property type="match status" value="1"/>
</dbReference>
<dbReference type="GO" id="GO:0046872">
    <property type="term" value="F:metal ion binding"/>
    <property type="evidence" value="ECO:0007669"/>
    <property type="project" value="UniProtKB-KW"/>
</dbReference>
<evidence type="ECO:0000259" key="3">
    <source>
        <dbReference type="SMART" id="SM00922"/>
    </source>
</evidence>
<dbReference type="InterPro" id="IPR034593">
    <property type="entry name" value="DgoD-like"/>
</dbReference>
<dbReference type="RefSeq" id="WP_064123719.1">
    <property type="nucleotide sequence ID" value="NZ_CP015243.1"/>
</dbReference>
<reference evidence="4 5" key="1">
    <citation type="submission" date="2016-04" db="EMBL/GenBank/DDBJ databases">
        <title>Complete Genome Sequence of Halotalea alkalilenta IHB B 13600.</title>
        <authorList>
            <person name="Swarnkar M.K."/>
            <person name="Sharma A."/>
            <person name="Kaushal K."/>
            <person name="Soni R."/>
            <person name="Rana S."/>
            <person name="Singh A.K."/>
            <person name="Gulati A."/>
        </authorList>
    </citation>
    <scope>NUCLEOTIDE SEQUENCE [LARGE SCALE GENOMIC DNA]</scope>
    <source>
        <strain evidence="4 5">IHB B 13600</strain>
    </source>
</reference>
<feature type="domain" description="Mandelate racemase/muconate lactonizing enzyme C-terminal" evidence="3">
    <location>
        <begin position="149"/>
        <end position="245"/>
    </location>
</feature>
<comment type="similarity">
    <text evidence="1">Belongs to the mandelate racemase/muconate lactonizing enzyme family.</text>
</comment>
<dbReference type="InterPro" id="IPR018110">
    <property type="entry name" value="Mandel_Rmase/mucon_lact_enz_CS"/>
</dbReference>
<dbReference type="SFLD" id="SFLDS00001">
    <property type="entry name" value="Enolase"/>
    <property type="match status" value="1"/>
</dbReference>
<dbReference type="SUPFAM" id="SSF51604">
    <property type="entry name" value="Enolase C-terminal domain-like"/>
    <property type="match status" value="1"/>
</dbReference>
<dbReference type="InterPro" id="IPR036849">
    <property type="entry name" value="Enolase-like_C_sf"/>
</dbReference>
<gene>
    <name evidence="4" type="ORF">A5892_16475</name>
</gene>